<evidence type="ECO:0000313" key="1">
    <source>
        <dbReference type="EMBL" id="SFP74272.1"/>
    </source>
</evidence>
<dbReference type="EMBL" id="FOXO01000007">
    <property type="protein sequence ID" value="SFP74272.1"/>
    <property type="molecule type" value="Genomic_DNA"/>
</dbReference>
<name>A0A1I5SU32_9FIRM</name>
<keyword evidence="2" id="KW-1185">Reference proteome</keyword>
<organism evidence="1 2">
    <name type="scientific">Butyrivibrio proteoclasticus</name>
    <dbReference type="NCBI Taxonomy" id="43305"/>
    <lineage>
        <taxon>Bacteria</taxon>
        <taxon>Bacillati</taxon>
        <taxon>Bacillota</taxon>
        <taxon>Clostridia</taxon>
        <taxon>Lachnospirales</taxon>
        <taxon>Lachnospiraceae</taxon>
        <taxon>Butyrivibrio</taxon>
    </lineage>
</organism>
<sequence>MSTIRGYSQSNYYDSADNDYSAYNQNASSFLAGLSINSGAGNNNGIMGGINLSDYASIKNGSYGKLVKAYYAKQKADSVSSGRDSSAKLTSMGSAAGTLAKSAGALMKDSLWEKKQIKTKDEKTGEETTKEDYDWDSITKAVKSFAYNYNKTIESAGSSNTKDVLRNAAWMTKTTKSTERLLERAGISVGADNKLELDEDALKKADISTLKSVFTGYNSFASKVYDKAQSMTNAAARAGGTYTSTGNYSDVLSSILPSNIDKKE</sequence>
<dbReference type="AlphaFoldDB" id="A0A1I5SU32"/>
<evidence type="ECO:0000313" key="2">
    <source>
        <dbReference type="Proteomes" id="UP000182624"/>
    </source>
</evidence>
<evidence type="ECO:0008006" key="3">
    <source>
        <dbReference type="Google" id="ProtNLM"/>
    </source>
</evidence>
<gene>
    <name evidence="1" type="ORF">SAMN04487928_10764</name>
</gene>
<dbReference type="eggNOG" id="COG1345">
    <property type="taxonomic scope" value="Bacteria"/>
</dbReference>
<reference evidence="2" key="1">
    <citation type="submission" date="2016-10" db="EMBL/GenBank/DDBJ databases">
        <authorList>
            <person name="Varghese N."/>
            <person name="Submissions S."/>
        </authorList>
    </citation>
    <scope>NUCLEOTIDE SEQUENCE [LARGE SCALE GENOMIC DNA]</scope>
    <source>
        <strain evidence="2">P18</strain>
    </source>
</reference>
<protein>
    <recommendedName>
        <fullName evidence="3">Flagellar hook-associated protein 2 C-terminus</fullName>
    </recommendedName>
</protein>
<proteinExistence type="predicted"/>
<accession>A0A1I5SU32</accession>
<dbReference type="Proteomes" id="UP000182624">
    <property type="component" value="Unassembled WGS sequence"/>
</dbReference>
<dbReference type="RefSeq" id="WP_083413420.1">
    <property type="nucleotide sequence ID" value="NZ_FOXO01000007.1"/>
</dbReference>
<dbReference type="OrthoDB" id="2045233at2"/>